<evidence type="ECO:0000313" key="3">
    <source>
        <dbReference type="EMBL" id="GAA2328435.1"/>
    </source>
</evidence>
<dbReference type="Proteomes" id="UP001501584">
    <property type="component" value="Unassembled WGS sequence"/>
</dbReference>
<dbReference type="Gene3D" id="1.10.10.10">
    <property type="entry name" value="Winged helix-like DNA-binding domain superfamily/Winged helix DNA-binding domain"/>
    <property type="match status" value="1"/>
</dbReference>
<comment type="caution">
    <text evidence="3">The sequence shown here is derived from an EMBL/GenBank/DDBJ whole genome shotgun (WGS) entry which is preliminary data.</text>
</comment>
<dbReference type="InterPro" id="IPR036390">
    <property type="entry name" value="WH_DNA-bd_sf"/>
</dbReference>
<feature type="region of interest" description="Disordered" evidence="1">
    <location>
        <begin position="58"/>
        <end position="79"/>
    </location>
</feature>
<dbReference type="Pfam" id="PF13936">
    <property type="entry name" value="HTH_38"/>
    <property type="match status" value="1"/>
</dbReference>
<dbReference type="Gene3D" id="1.10.287.160">
    <property type="entry name" value="HR1 repeat"/>
    <property type="match status" value="1"/>
</dbReference>
<reference evidence="4" key="1">
    <citation type="journal article" date="2019" name="Int. J. Syst. Evol. Microbiol.">
        <title>The Global Catalogue of Microorganisms (GCM) 10K type strain sequencing project: providing services to taxonomists for standard genome sequencing and annotation.</title>
        <authorList>
            <consortium name="The Broad Institute Genomics Platform"/>
            <consortium name="The Broad Institute Genome Sequencing Center for Infectious Disease"/>
            <person name="Wu L."/>
            <person name="Ma J."/>
        </authorList>
    </citation>
    <scope>NUCLEOTIDE SEQUENCE [LARGE SCALE GENOMIC DNA]</scope>
    <source>
        <strain evidence="4">JCM 6238</strain>
    </source>
</reference>
<proteinExistence type="predicted"/>
<sequence>MPGGRLTYEERGRIAAGLAQGLGHAEIARRLGRPASTVSREVARNGGDRRYRANLAQQAAQWRSRRRPAPPRPETPADDLPELHEFEERFTRTMIATGVPAMPARVLTCLYTSAAGSLTPTDLVAALHVSPASVSKAAAWLADRGFLWRETEGRRLRYRLDDQAFYHAWRASIAGMDAWADLTRQGADLLGDDTPAGARLRDSSRFFAYLRRDMADAAEHWRRITGSGGAQDAPRET</sequence>
<dbReference type="PANTHER" id="PTHR10948:SF23">
    <property type="entry name" value="TRANSPOSASE INSI FOR INSERTION SEQUENCE ELEMENT IS30A-RELATED"/>
    <property type="match status" value="1"/>
</dbReference>
<dbReference type="EMBL" id="BAAASX010000002">
    <property type="protein sequence ID" value="GAA2328435.1"/>
    <property type="molecule type" value="Genomic_DNA"/>
</dbReference>
<name>A0ABP5SDQ1_9ACTN</name>
<dbReference type="RefSeq" id="WP_425555124.1">
    <property type="nucleotide sequence ID" value="NZ_BAAASX010000002.1"/>
</dbReference>
<dbReference type="InterPro" id="IPR025246">
    <property type="entry name" value="IS30-like_HTH"/>
</dbReference>
<dbReference type="InterPro" id="IPR051917">
    <property type="entry name" value="Transposase-Integrase"/>
</dbReference>
<accession>A0ABP5SDQ1</accession>
<dbReference type="PANTHER" id="PTHR10948">
    <property type="entry name" value="TRANSPOSASE"/>
    <property type="match status" value="1"/>
</dbReference>
<organism evidence="3 4">
    <name type="scientific">Glycomyces rutgersensis</name>
    <dbReference type="NCBI Taxonomy" id="58115"/>
    <lineage>
        <taxon>Bacteria</taxon>
        <taxon>Bacillati</taxon>
        <taxon>Actinomycetota</taxon>
        <taxon>Actinomycetes</taxon>
        <taxon>Glycomycetales</taxon>
        <taxon>Glycomycetaceae</taxon>
        <taxon>Glycomyces</taxon>
    </lineage>
</organism>
<gene>
    <name evidence="3" type="ORF">GCM10010403_19670</name>
</gene>
<feature type="domain" description="Transposase IS30-like HTH" evidence="2">
    <location>
        <begin position="5"/>
        <end position="45"/>
    </location>
</feature>
<evidence type="ECO:0000259" key="2">
    <source>
        <dbReference type="Pfam" id="PF13936"/>
    </source>
</evidence>
<evidence type="ECO:0000313" key="4">
    <source>
        <dbReference type="Proteomes" id="UP001501584"/>
    </source>
</evidence>
<protein>
    <submittedName>
        <fullName evidence="3">Helix-turn-helix domain-containing protein</fullName>
    </submittedName>
</protein>
<dbReference type="InterPro" id="IPR036388">
    <property type="entry name" value="WH-like_DNA-bd_sf"/>
</dbReference>
<dbReference type="SUPFAM" id="SSF46785">
    <property type="entry name" value="Winged helix' DNA-binding domain"/>
    <property type="match status" value="1"/>
</dbReference>
<evidence type="ECO:0000256" key="1">
    <source>
        <dbReference type="SAM" id="MobiDB-lite"/>
    </source>
</evidence>
<keyword evidence="4" id="KW-1185">Reference proteome</keyword>